<evidence type="ECO:0000313" key="3">
    <source>
        <dbReference type="Proteomes" id="UP000554235"/>
    </source>
</evidence>
<feature type="compositionally biased region" description="Basic and acidic residues" evidence="1">
    <location>
        <begin position="475"/>
        <end position="485"/>
    </location>
</feature>
<dbReference type="EMBL" id="JAADYS010001028">
    <property type="protein sequence ID" value="KAF4465463.1"/>
    <property type="molecule type" value="Genomic_DNA"/>
</dbReference>
<reference evidence="2 3" key="1">
    <citation type="submission" date="2020-01" db="EMBL/GenBank/DDBJ databases">
        <title>Identification and distribution of gene clusters putatively required for synthesis of sphingolipid metabolism inhibitors in phylogenetically diverse species of the filamentous fungus Fusarium.</title>
        <authorList>
            <person name="Kim H.-S."/>
            <person name="Busman M."/>
            <person name="Brown D.W."/>
            <person name="Divon H."/>
            <person name="Uhlig S."/>
            <person name="Proctor R.H."/>
        </authorList>
    </citation>
    <scope>NUCLEOTIDE SEQUENCE [LARGE SCALE GENOMIC DNA]</scope>
    <source>
        <strain evidence="2 3">NRRL 20459</strain>
    </source>
</reference>
<dbReference type="OrthoDB" id="4505556at2759"/>
<dbReference type="AlphaFoldDB" id="A0A8H4LD26"/>
<dbReference type="SUPFAM" id="SSF52047">
    <property type="entry name" value="RNI-like"/>
    <property type="match status" value="1"/>
</dbReference>
<keyword evidence="3" id="KW-1185">Reference proteome</keyword>
<gene>
    <name evidence="2" type="ORF">FALBO_7684</name>
</gene>
<feature type="region of interest" description="Disordered" evidence="1">
    <location>
        <begin position="223"/>
        <end position="243"/>
    </location>
</feature>
<dbReference type="Proteomes" id="UP000554235">
    <property type="component" value="Unassembled WGS sequence"/>
</dbReference>
<evidence type="ECO:0000313" key="2">
    <source>
        <dbReference type="EMBL" id="KAF4465463.1"/>
    </source>
</evidence>
<name>A0A8H4LD26_9HYPO</name>
<evidence type="ECO:0000256" key="1">
    <source>
        <dbReference type="SAM" id="MobiDB-lite"/>
    </source>
</evidence>
<sequence>MWLKEYKQILGLVHDGVVKNAQMGYEPPPRRFELKGTNLRRNLASLRMVSRAFRDLVTPLLFQHVVVKLLGKGSYSLNAFQELSRSPLRRLVHRLELDAQPPPPVDPQDMCDHTHHATTEYMRGAVRLAVIVHSDLHKFSEVKALKLVFQETSWDAAWMRGIQDVFASIAIAIRRAQFRKLDELALWTSSSCDYRLLLEGEGKVGSSSGSLFQQLRHLDLRYQPREDQDDDPDRHGRGPRHMEPPRQVIQLLPNLRSLWIKRVDYLVVDQSAFSPSFRLQSLSLAQSAIDADVLISLIEQSKEALERVIFTYVHLRSGEWSDVFRKLCELPRITYLHLEYCGYMEGERRTAPGMSLDKTTNWFLYPPRGDDLDAWRSLLGTMEENKRRIRGIKPSENTDMEAKRAEEEELAKMKRIFTARFHAVFPPGTYQLVPIEEASDHGLTPPDNPVDPVTWANLAAHVNATTRAHRAAHVDPPVHVHHTEQDDSDESGDSWETSSEGSSGSGSGSLRSGSD</sequence>
<proteinExistence type="predicted"/>
<protein>
    <submittedName>
        <fullName evidence="2">Protease inhibitor</fullName>
    </submittedName>
</protein>
<feature type="compositionally biased region" description="Low complexity" evidence="1">
    <location>
        <begin position="494"/>
        <end position="515"/>
    </location>
</feature>
<accession>A0A8H4LD26</accession>
<comment type="caution">
    <text evidence="2">The sequence shown here is derived from an EMBL/GenBank/DDBJ whole genome shotgun (WGS) entry which is preliminary data.</text>
</comment>
<organism evidence="2 3">
    <name type="scientific">Fusarium albosuccineum</name>
    <dbReference type="NCBI Taxonomy" id="1237068"/>
    <lineage>
        <taxon>Eukaryota</taxon>
        <taxon>Fungi</taxon>
        <taxon>Dikarya</taxon>
        <taxon>Ascomycota</taxon>
        <taxon>Pezizomycotina</taxon>
        <taxon>Sordariomycetes</taxon>
        <taxon>Hypocreomycetidae</taxon>
        <taxon>Hypocreales</taxon>
        <taxon>Nectriaceae</taxon>
        <taxon>Fusarium</taxon>
        <taxon>Fusarium decemcellulare species complex</taxon>
    </lineage>
</organism>
<feature type="region of interest" description="Disordered" evidence="1">
    <location>
        <begin position="475"/>
        <end position="515"/>
    </location>
</feature>